<keyword evidence="2" id="KW-1185">Reference proteome</keyword>
<evidence type="ECO:0000313" key="2">
    <source>
        <dbReference type="Proteomes" id="UP000504621"/>
    </source>
</evidence>
<name>A0A6J1B642_9ROSI</name>
<feature type="compositionally biased region" description="Polar residues" evidence="1">
    <location>
        <begin position="48"/>
        <end position="58"/>
    </location>
</feature>
<feature type="compositionally biased region" description="Polar residues" evidence="1">
    <location>
        <begin position="9"/>
        <end position="21"/>
    </location>
</feature>
<dbReference type="RefSeq" id="XP_021294656.1">
    <property type="nucleotide sequence ID" value="XM_021438981.1"/>
</dbReference>
<feature type="compositionally biased region" description="Basic and acidic residues" evidence="1">
    <location>
        <begin position="498"/>
        <end position="515"/>
    </location>
</feature>
<dbReference type="OrthoDB" id="1938687at2759"/>
<evidence type="ECO:0000256" key="1">
    <source>
        <dbReference type="SAM" id="MobiDB-lite"/>
    </source>
</evidence>
<gene>
    <name evidence="3" type="primary">LOC110424425</name>
</gene>
<dbReference type="GeneID" id="110424425"/>
<feature type="region of interest" description="Disordered" evidence="1">
    <location>
        <begin position="176"/>
        <end position="221"/>
    </location>
</feature>
<evidence type="ECO:0000313" key="3">
    <source>
        <dbReference type="RefSeq" id="XP_021294656.1"/>
    </source>
</evidence>
<dbReference type="PANTHER" id="PTHR34775:SF6">
    <property type="entry name" value="TRANSMEMBRANE PROTEIN"/>
    <property type="match status" value="1"/>
</dbReference>
<feature type="compositionally biased region" description="Acidic residues" evidence="1">
    <location>
        <begin position="209"/>
        <end position="221"/>
    </location>
</feature>
<dbReference type="AlphaFoldDB" id="A0A6J1B642"/>
<proteinExistence type="predicted"/>
<reference evidence="3" key="1">
    <citation type="submission" date="2025-08" db="UniProtKB">
        <authorList>
            <consortium name="RefSeq"/>
        </authorList>
    </citation>
    <scope>IDENTIFICATION</scope>
    <source>
        <tissue evidence="3">Leaf</tissue>
    </source>
</reference>
<dbReference type="PANTHER" id="PTHR34775">
    <property type="entry name" value="TRANSMEMBRANE PROTEIN"/>
    <property type="match status" value="1"/>
</dbReference>
<feature type="compositionally biased region" description="Polar residues" evidence="1">
    <location>
        <begin position="74"/>
        <end position="84"/>
    </location>
</feature>
<dbReference type="Proteomes" id="UP000504621">
    <property type="component" value="Unplaced"/>
</dbReference>
<organism evidence="2 3">
    <name type="scientific">Herrania umbratica</name>
    <dbReference type="NCBI Taxonomy" id="108875"/>
    <lineage>
        <taxon>Eukaryota</taxon>
        <taxon>Viridiplantae</taxon>
        <taxon>Streptophyta</taxon>
        <taxon>Embryophyta</taxon>
        <taxon>Tracheophyta</taxon>
        <taxon>Spermatophyta</taxon>
        <taxon>Magnoliopsida</taxon>
        <taxon>eudicotyledons</taxon>
        <taxon>Gunneridae</taxon>
        <taxon>Pentapetalae</taxon>
        <taxon>rosids</taxon>
        <taxon>malvids</taxon>
        <taxon>Malvales</taxon>
        <taxon>Malvaceae</taxon>
        <taxon>Byttnerioideae</taxon>
        <taxon>Herrania</taxon>
    </lineage>
</organism>
<accession>A0A6J1B642</accession>
<feature type="region of interest" description="Disordered" evidence="1">
    <location>
        <begin position="483"/>
        <end position="515"/>
    </location>
</feature>
<sequence>MKGSEKKVSFSTPPIQSSASPKGSDENDRSNQELGLNLQNPKKETVKNFMSPTVSAASKASFRRRKILAERNESPVSNFSNTYLSKPPNLDSKASPKTIPKASQKNSPNLDPKANSKEPSSQKTPSSYSSRDETPSPRPYDPLTNYLSPRPQFLRYNPNRRNEIFLRLKMEDKEDDEVSVCSTSSFDSKKASGDEADSVSSDGSLSEQEHEEFDIESDEESEEEVGWSLRGALKYLLVLVVLLLTTTYISSMNSPTPSQAFEGLTLGCKKIHNHSNGIVESVEVGHKFLDGKQEQLGLLGLNEAIVDEGIQKEMVENVNLGEIVSLELVDGNYVEYVEMVEEVEKDGKSEDACEEELVKGADVSDQFVREELIKDVEKVEYLNKNGETENKIEDELVETKEVSDQVVENIELQETEETVEQIEDVEMAESVKETAESEDVIEEELVKTGEVSDKKVGDIELLGQETAGEIESIQGDQAGLLSEGTDHQEAASQTTASSEKERVAAKEVSEEIHNEARDDDMVQANILESEVTVLERSGKSSTFGNLNFEEVNPLKGLNQQIGTEVFLKVMFGVLTCAAIVASLVSGSNIRRKGIASKHASLVEKHSTKPVVKEEPSSVLSAEREVHKKLFDSFMNTMPLVNSADKDIKESYQSRAPSVDLLGEFDVGAISSSLKSRAIKSRMKDEVSSYSDFLEKGFGSKAYSAPVQDQQDISEFSTVNSTSSERLAVKKKILRKELANNDMQAELDGEGRNVVTTPLRRSARIRNRAVASP</sequence>
<feature type="region of interest" description="Disordered" evidence="1">
    <location>
        <begin position="1"/>
        <end position="155"/>
    </location>
</feature>
<protein>
    <submittedName>
        <fullName evidence="3">Uncharacterized protein LOC110424425 isoform X1</fullName>
    </submittedName>
</protein>